<dbReference type="EnsemblMetazoa" id="XM_014389753.2">
    <property type="protein sequence ID" value="XP_014245239.1"/>
    <property type="gene ID" value="LOC106664236"/>
</dbReference>
<comment type="subcellular location">
    <subcellularLocation>
        <location evidence="1">Golgi apparatus membrane</location>
        <topology evidence="1">Single-pass type IV membrane protein</topology>
    </subcellularLocation>
</comment>
<dbReference type="PANTHER" id="PTHR19957:SF83">
    <property type="entry name" value="SYNTAXIN-16"/>
    <property type="match status" value="1"/>
</dbReference>
<accession>A0A8I6RHG8</accession>
<evidence type="ECO:0000256" key="3">
    <source>
        <dbReference type="ARBA" id="ARBA00022448"/>
    </source>
</evidence>
<feature type="domain" description="T-SNARE coiled-coil homology" evidence="11">
    <location>
        <begin position="210"/>
        <end position="264"/>
    </location>
</feature>
<keyword evidence="6 10" id="KW-1133">Transmembrane helix</keyword>
<dbReference type="GO" id="GO:0000149">
    <property type="term" value="F:SNARE binding"/>
    <property type="evidence" value="ECO:0007669"/>
    <property type="project" value="TreeGrafter"/>
</dbReference>
<dbReference type="Gene3D" id="1.20.58.70">
    <property type="match status" value="1"/>
</dbReference>
<evidence type="ECO:0000256" key="6">
    <source>
        <dbReference type="ARBA" id="ARBA00022989"/>
    </source>
</evidence>
<evidence type="ECO:0000256" key="2">
    <source>
        <dbReference type="ARBA" id="ARBA00009063"/>
    </source>
</evidence>
<evidence type="ECO:0000256" key="8">
    <source>
        <dbReference type="ARBA" id="ARBA00023054"/>
    </source>
</evidence>
<evidence type="ECO:0000256" key="1">
    <source>
        <dbReference type="ARBA" id="ARBA00004409"/>
    </source>
</evidence>
<dbReference type="OMA" id="NRKMCII"/>
<reference evidence="12" key="1">
    <citation type="submission" date="2022-01" db="UniProtKB">
        <authorList>
            <consortium name="EnsemblMetazoa"/>
        </authorList>
    </citation>
    <scope>IDENTIFICATION</scope>
</reference>
<name>A0A8I6RHG8_CIMLE</name>
<feature type="transmembrane region" description="Helical" evidence="10">
    <location>
        <begin position="274"/>
        <end position="293"/>
    </location>
</feature>
<protein>
    <recommendedName>
        <fullName evidence="11">t-SNARE coiled-coil homology domain-containing protein</fullName>
    </recommendedName>
</protein>
<dbReference type="InterPro" id="IPR000727">
    <property type="entry name" value="T_SNARE_dom"/>
</dbReference>
<evidence type="ECO:0000256" key="5">
    <source>
        <dbReference type="ARBA" id="ARBA00022927"/>
    </source>
</evidence>
<dbReference type="OrthoDB" id="10251371at2759"/>
<dbReference type="AlphaFoldDB" id="A0A8I6RHG8"/>
<dbReference type="GeneID" id="106664236"/>
<keyword evidence="9 10" id="KW-0472">Membrane</keyword>
<dbReference type="GO" id="GO:0005484">
    <property type="term" value="F:SNAP receptor activity"/>
    <property type="evidence" value="ECO:0007669"/>
    <property type="project" value="TreeGrafter"/>
</dbReference>
<dbReference type="GO" id="GO:0006906">
    <property type="term" value="P:vesicle fusion"/>
    <property type="evidence" value="ECO:0007669"/>
    <property type="project" value="TreeGrafter"/>
</dbReference>
<dbReference type="PROSITE" id="PS50192">
    <property type="entry name" value="T_SNARE"/>
    <property type="match status" value="1"/>
</dbReference>
<evidence type="ECO:0000256" key="7">
    <source>
        <dbReference type="ARBA" id="ARBA00023034"/>
    </source>
</evidence>
<evidence type="ECO:0000256" key="4">
    <source>
        <dbReference type="ARBA" id="ARBA00022692"/>
    </source>
</evidence>
<evidence type="ECO:0000313" key="12">
    <source>
        <dbReference type="EnsemblMetazoa" id="XP_014245239.1"/>
    </source>
</evidence>
<dbReference type="SUPFAM" id="SSF47661">
    <property type="entry name" value="t-snare proteins"/>
    <property type="match status" value="1"/>
</dbReference>
<keyword evidence="4 10" id="KW-0812">Transmembrane</keyword>
<keyword evidence="3" id="KW-0813">Transport</keyword>
<keyword evidence="13" id="KW-1185">Reference proteome</keyword>
<dbReference type="CTD" id="33034"/>
<evidence type="ECO:0000313" key="13">
    <source>
        <dbReference type="Proteomes" id="UP000494040"/>
    </source>
</evidence>
<dbReference type="KEGG" id="clec:106664236"/>
<comment type="similarity">
    <text evidence="2">Belongs to the syntaxin family.</text>
</comment>
<dbReference type="RefSeq" id="XP_014245239.1">
    <property type="nucleotide sequence ID" value="XM_014389753.2"/>
</dbReference>
<evidence type="ECO:0000256" key="9">
    <source>
        <dbReference type="ARBA" id="ARBA00023136"/>
    </source>
</evidence>
<evidence type="ECO:0000259" key="11">
    <source>
        <dbReference type="PROSITE" id="PS50192"/>
    </source>
</evidence>
<dbReference type="InterPro" id="IPR045242">
    <property type="entry name" value="Syntaxin"/>
</dbReference>
<organism evidence="12 13">
    <name type="scientific">Cimex lectularius</name>
    <name type="common">Bed bug</name>
    <name type="synonym">Acanthia lectularia</name>
    <dbReference type="NCBI Taxonomy" id="79782"/>
    <lineage>
        <taxon>Eukaryota</taxon>
        <taxon>Metazoa</taxon>
        <taxon>Ecdysozoa</taxon>
        <taxon>Arthropoda</taxon>
        <taxon>Hexapoda</taxon>
        <taxon>Insecta</taxon>
        <taxon>Pterygota</taxon>
        <taxon>Neoptera</taxon>
        <taxon>Paraneoptera</taxon>
        <taxon>Hemiptera</taxon>
        <taxon>Heteroptera</taxon>
        <taxon>Panheteroptera</taxon>
        <taxon>Cimicomorpha</taxon>
        <taxon>Cimicidae</taxon>
        <taxon>Cimex</taxon>
    </lineage>
</organism>
<dbReference type="GO" id="GO:0006886">
    <property type="term" value="P:intracellular protein transport"/>
    <property type="evidence" value="ECO:0007669"/>
    <property type="project" value="TreeGrafter"/>
</dbReference>
<dbReference type="GO" id="GO:0048278">
    <property type="term" value="P:vesicle docking"/>
    <property type="evidence" value="ECO:0007669"/>
    <property type="project" value="TreeGrafter"/>
</dbReference>
<dbReference type="GO" id="GO:0000139">
    <property type="term" value="C:Golgi membrane"/>
    <property type="evidence" value="ECO:0007669"/>
    <property type="project" value="UniProtKB-SubCell"/>
</dbReference>
<keyword evidence="8" id="KW-0175">Coiled coil</keyword>
<proteinExistence type="inferred from homology"/>
<sequence>MTTRSLTEIFIIFRNNSSQNRSIYSDQFNNSNTDRVALVSSVDDIELGAIPPSWSTIVEDCQYTIVRLKLKLTSLEELHSKAISRPTFDDSTQDELQIQNLTEEIARIYNGLYKNITQIYNESSHTTSALEKKLVNSVARALVADIQNLYSEFKSMENNYRNKLKVREERSKAYFVTDIFEDDPEEDIFDLSQTQAMVQDNYEAALISEKKVEGIVSSVLELRDIYKELSRLVIDQGTVLDRIDYHIETTQCQVKQATIQLEKASNYQKKNRKMICIIILAVTTTILTALLIITKL</sequence>
<dbReference type="PANTHER" id="PTHR19957">
    <property type="entry name" value="SYNTAXIN"/>
    <property type="match status" value="1"/>
</dbReference>
<dbReference type="Proteomes" id="UP000494040">
    <property type="component" value="Unassembled WGS sequence"/>
</dbReference>
<keyword evidence="7" id="KW-0333">Golgi apparatus</keyword>
<dbReference type="SMART" id="SM00397">
    <property type="entry name" value="t_SNARE"/>
    <property type="match status" value="1"/>
</dbReference>
<dbReference type="GO" id="GO:0031201">
    <property type="term" value="C:SNARE complex"/>
    <property type="evidence" value="ECO:0007669"/>
    <property type="project" value="TreeGrafter"/>
</dbReference>
<dbReference type="Pfam" id="PF05739">
    <property type="entry name" value="SNARE"/>
    <property type="match status" value="1"/>
</dbReference>
<dbReference type="InterPro" id="IPR010989">
    <property type="entry name" value="SNARE"/>
</dbReference>
<dbReference type="CDD" id="cd15845">
    <property type="entry name" value="SNARE_syntaxin16"/>
    <property type="match status" value="1"/>
</dbReference>
<keyword evidence="5" id="KW-0653">Protein transport</keyword>
<evidence type="ECO:0000256" key="10">
    <source>
        <dbReference type="SAM" id="Phobius"/>
    </source>
</evidence>